<dbReference type="EMBL" id="JBANEI010000004">
    <property type="protein sequence ID" value="MEI2681575.1"/>
    <property type="molecule type" value="Genomic_DNA"/>
</dbReference>
<keyword evidence="2" id="KW-1185">Reference proteome</keyword>
<comment type="caution">
    <text evidence="1">The sequence shown here is derived from an EMBL/GenBank/DDBJ whole genome shotgun (WGS) entry which is preliminary data.</text>
</comment>
<accession>A0ABU8DDI8</accession>
<reference evidence="1 2" key="1">
    <citation type="submission" date="2024-02" db="EMBL/GenBank/DDBJ databases">
        <title>First report Erwinia aphidicola in onion in Chile.</title>
        <authorList>
            <person name="Valenzuela M."/>
            <person name="Pena M."/>
            <person name="Dutta B."/>
        </authorList>
    </citation>
    <scope>NUCLEOTIDE SEQUENCE [LARGE SCALE GENOMIC DNA]</scope>
    <source>
        <strain evidence="1 2">QCJ3A</strain>
    </source>
</reference>
<dbReference type="InterPro" id="IPR023974">
    <property type="entry name" value="HxsD"/>
</dbReference>
<sequence length="82" mass="10060">MQSEWVLRNCLYWMSAVTRWKLDEDDEYWLVSFEPWDDKVEFEFERLLNDYKLREKLQAQTGQVRASIIDNVLRSIDTRLVE</sequence>
<evidence type="ECO:0000313" key="1">
    <source>
        <dbReference type="EMBL" id="MEI2681575.1"/>
    </source>
</evidence>
<gene>
    <name evidence="1" type="primary">hxsD</name>
    <name evidence="1" type="ORF">V8N49_07855</name>
</gene>
<dbReference type="Proteomes" id="UP001306592">
    <property type="component" value="Unassembled WGS sequence"/>
</dbReference>
<protein>
    <submittedName>
        <fullName evidence="1">His-Xaa-Ser system protein HxsD</fullName>
    </submittedName>
</protein>
<dbReference type="RefSeq" id="WP_336202829.1">
    <property type="nucleotide sequence ID" value="NZ_JBANEI010000004.1"/>
</dbReference>
<organism evidence="1 2">
    <name type="scientific">Erwinia aphidicola</name>
    <dbReference type="NCBI Taxonomy" id="68334"/>
    <lineage>
        <taxon>Bacteria</taxon>
        <taxon>Pseudomonadati</taxon>
        <taxon>Pseudomonadota</taxon>
        <taxon>Gammaproteobacteria</taxon>
        <taxon>Enterobacterales</taxon>
        <taxon>Erwiniaceae</taxon>
        <taxon>Erwinia</taxon>
    </lineage>
</organism>
<name>A0ABU8DDI8_ERWAP</name>
<evidence type="ECO:0000313" key="2">
    <source>
        <dbReference type="Proteomes" id="UP001306592"/>
    </source>
</evidence>
<proteinExistence type="predicted"/>
<dbReference type="NCBIfam" id="TIGR03976">
    <property type="entry name" value="chp_LLNDYxLRE"/>
    <property type="match status" value="1"/>
</dbReference>